<dbReference type="STRING" id="670155.SAMN04488001_3271"/>
<keyword evidence="3" id="KW-1185">Reference proteome</keyword>
<feature type="signal peptide" evidence="1">
    <location>
        <begin position="1"/>
        <end position="20"/>
    </location>
</feature>
<organism evidence="2 3">
    <name type="scientific">Litoreibacter albidus</name>
    <dbReference type="NCBI Taxonomy" id="670155"/>
    <lineage>
        <taxon>Bacteria</taxon>
        <taxon>Pseudomonadati</taxon>
        <taxon>Pseudomonadota</taxon>
        <taxon>Alphaproteobacteria</taxon>
        <taxon>Rhodobacterales</taxon>
        <taxon>Roseobacteraceae</taxon>
        <taxon>Litoreibacter</taxon>
    </lineage>
</organism>
<reference evidence="3" key="1">
    <citation type="submission" date="2016-10" db="EMBL/GenBank/DDBJ databases">
        <authorList>
            <person name="Varghese N."/>
            <person name="Submissions S."/>
        </authorList>
    </citation>
    <scope>NUCLEOTIDE SEQUENCE [LARGE SCALE GENOMIC DNA]</scope>
    <source>
        <strain evidence="3">DSM 26922</strain>
    </source>
</reference>
<keyword evidence="1" id="KW-0732">Signal</keyword>
<name>A0A1H3BTP7_9RHOB</name>
<dbReference type="AlphaFoldDB" id="A0A1H3BTP7"/>
<dbReference type="RefSeq" id="WP_244508666.1">
    <property type="nucleotide sequence ID" value="NZ_FNOI01000007.1"/>
</dbReference>
<proteinExistence type="predicted"/>
<gene>
    <name evidence="2" type="ORF">SAMN04488001_3271</name>
</gene>
<evidence type="ECO:0008006" key="4">
    <source>
        <dbReference type="Google" id="ProtNLM"/>
    </source>
</evidence>
<evidence type="ECO:0000313" key="3">
    <source>
        <dbReference type="Proteomes" id="UP000199441"/>
    </source>
</evidence>
<protein>
    <recommendedName>
        <fullName evidence="4">S-adenosyl-L-homocysteine hydrolase</fullName>
    </recommendedName>
</protein>
<feature type="chain" id="PRO_5011507504" description="S-adenosyl-L-homocysteine hydrolase" evidence="1">
    <location>
        <begin position="21"/>
        <end position="97"/>
    </location>
</feature>
<dbReference type="EMBL" id="FNOI01000007">
    <property type="protein sequence ID" value="SDX45263.1"/>
    <property type="molecule type" value="Genomic_DNA"/>
</dbReference>
<accession>A0A1H3BTP7</accession>
<evidence type="ECO:0000256" key="1">
    <source>
        <dbReference type="SAM" id="SignalP"/>
    </source>
</evidence>
<dbReference type="Proteomes" id="UP000199441">
    <property type="component" value="Unassembled WGS sequence"/>
</dbReference>
<evidence type="ECO:0000313" key="2">
    <source>
        <dbReference type="EMBL" id="SDX45263.1"/>
    </source>
</evidence>
<sequence length="97" mass="10364">MNKLFATALILTSMAAPAQAQDSDVCMATSEMEASLLDWYGEKPAQHKEDGSIVWASGIGGTWTVVSYEPDGMSCTLAQGDNWSPDMDGDKMIASLN</sequence>